<dbReference type="Proteomes" id="UP000019678">
    <property type="component" value="Unassembled WGS sequence"/>
</dbReference>
<comment type="caution">
    <text evidence="2">The sequence shown here is derived from an EMBL/GenBank/DDBJ whole genome shotgun (WGS) entry which is preliminary data.</text>
</comment>
<dbReference type="AlphaFoldDB" id="A0A017SYJ5"/>
<accession>A0A017SYJ5</accession>
<name>A0A017SYJ5_9BACT</name>
<feature type="compositionally biased region" description="Basic and acidic residues" evidence="1">
    <location>
        <begin position="24"/>
        <end position="44"/>
    </location>
</feature>
<reference evidence="2 3" key="1">
    <citation type="submission" date="2013-05" db="EMBL/GenBank/DDBJ databases">
        <title>Genome assembly of Chondromyces apiculatus DSM 436.</title>
        <authorList>
            <person name="Sharma G."/>
            <person name="Khatri I."/>
            <person name="Kaur C."/>
            <person name="Mayilraj S."/>
            <person name="Subramanian S."/>
        </authorList>
    </citation>
    <scope>NUCLEOTIDE SEQUENCE [LARGE SCALE GENOMIC DNA]</scope>
    <source>
        <strain evidence="2 3">DSM 436</strain>
    </source>
</reference>
<sequence>MNVVEGIASRLDRRGSTLGRRLMRRFDSSRQEQSQREQREEETATTRPRVTPIAREDQPNRVPPPKPETVQTKVNGTGPAAWADTTAWDDDDTAEVVHERPELYEPQEREARVPRGSRHLSSMRRGA</sequence>
<feature type="compositionally biased region" description="Basic residues" evidence="1">
    <location>
        <begin position="115"/>
        <end position="127"/>
    </location>
</feature>
<gene>
    <name evidence="2" type="ORF">CAP_7508</name>
</gene>
<proteinExistence type="predicted"/>
<keyword evidence="3" id="KW-1185">Reference proteome</keyword>
<protein>
    <submittedName>
        <fullName evidence="2">Uncharacterized protein</fullName>
    </submittedName>
</protein>
<feature type="region of interest" description="Disordered" evidence="1">
    <location>
        <begin position="1"/>
        <end position="127"/>
    </location>
</feature>
<evidence type="ECO:0000256" key="1">
    <source>
        <dbReference type="SAM" id="MobiDB-lite"/>
    </source>
</evidence>
<organism evidence="2 3">
    <name type="scientific">Chondromyces apiculatus DSM 436</name>
    <dbReference type="NCBI Taxonomy" id="1192034"/>
    <lineage>
        <taxon>Bacteria</taxon>
        <taxon>Pseudomonadati</taxon>
        <taxon>Myxococcota</taxon>
        <taxon>Polyangia</taxon>
        <taxon>Polyangiales</taxon>
        <taxon>Polyangiaceae</taxon>
        <taxon>Chondromyces</taxon>
    </lineage>
</organism>
<evidence type="ECO:0000313" key="2">
    <source>
        <dbReference type="EMBL" id="EYF02029.1"/>
    </source>
</evidence>
<dbReference type="EMBL" id="ASRX01000067">
    <property type="protein sequence ID" value="EYF02029.1"/>
    <property type="molecule type" value="Genomic_DNA"/>
</dbReference>
<evidence type="ECO:0000313" key="3">
    <source>
        <dbReference type="Proteomes" id="UP000019678"/>
    </source>
</evidence>
<feature type="compositionally biased region" description="Basic and acidic residues" evidence="1">
    <location>
        <begin position="95"/>
        <end position="113"/>
    </location>
</feature>